<keyword evidence="12" id="KW-0460">Magnesium</keyword>
<evidence type="ECO:0000256" key="7">
    <source>
        <dbReference type="ARBA" id="ARBA00022679"/>
    </source>
</evidence>
<dbReference type="PANTHER" id="PTHR43030:SF1">
    <property type="entry name" value="PHOSPHOENOLPYRUVATE SYNTHASE"/>
    <property type="match status" value="1"/>
</dbReference>
<evidence type="ECO:0000256" key="6">
    <source>
        <dbReference type="ARBA" id="ARBA00021623"/>
    </source>
</evidence>
<evidence type="ECO:0000259" key="15">
    <source>
        <dbReference type="Pfam" id="PF01326"/>
    </source>
</evidence>
<evidence type="ECO:0000256" key="1">
    <source>
        <dbReference type="ARBA" id="ARBA00001946"/>
    </source>
</evidence>
<dbReference type="UniPathway" id="UPA00138"/>
<evidence type="ECO:0000256" key="8">
    <source>
        <dbReference type="ARBA" id="ARBA00022723"/>
    </source>
</evidence>
<organism evidence="16 17">
    <name type="scientific">Dermatophilus congolensis</name>
    <dbReference type="NCBI Taxonomy" id="1863"/>
    <lineage>
        <taxon>Bacteria</taxon>
        <taxon>Bacillati</taxon>
        <taxon>Actinomycetota</taxon>
        <taxon>Actinomycetes</taxon>
        <taxon>Micrococcales</taxon>
        <taxon>Dermatophilaceae</taxon>
        <taxon>Dermatophilus</taxon>
    </lineage>
</organism>
<name>A0A239V952_9MICO</name>
<feature type="domain" description="Pyruvate phosphate dikinase AMP/ATP-binding" evidence="15">
    <location>
        <begin position="12"/>
        <end position="296"/>
    </location>
</feature>
<dbReference type="OrthoDB" id="9765468at2"/>
<evidence type="ECO:0000256" key="4">
    <source>
        <dbReference type="ARBA" id="ARBA00007837"/>
    </source>
</evidence>
<dbReference type="InterPro" id="IPR002192">
    <property type="entry name" value="PPDK_AMP/ATP-bd"/>
</dbReference>
<dbReference type="InterPro" id="IPR006319">
    <property type="entry name" value="PEP_synth"/>
</dbReference>
<dbReference type="EMBL" id="LT906453">
    <property type="protein sequence ID" value="SNV17934.1"/>
    <property type="molecule type" value="Genomic_DNA"/>
</dbReference>
<comment type="catalytic activity">
    <reaction evidence="14">
        <text>pyruvate + ATP + H2O = phosphoenolpyruvate + AMP + phosphate + 2 H(+)</text>
        <dbReference type="Rhea" id="RHEA:11364"/>
        <dbReference type="ChEBI" id="CHEBI:15361"/>
        <dbReference type="ChEBI" id="CHEBI:15377"/>
        <dbReference type="ChEBI" id="CHEBI:15378"/>
        <dbReference type="ChEBI" id="CHEBI:30616"/>
        <dbReference type="ChEBI" id="CHEBI:43474"/>
        <dbReference type="ChEBI" id="CHEBI:58702"/>
        <dbReference type="ChEBI" id="CHEBI:456215"/>
        <dbReference type="EC" id="2.7.9.2"/>
    </reaction>
</comment>
<keyword evidence="10" id="KW-0418">Kinase</keyword>
<evidence type="ECO:0000256" key="13">
    <source>
        <dbReference type="ARBA" id="ARBA00033470"/>
    </source>
</evidence>
<dbReference type="EC" id="2.7.9.2" evidence="5"/>
<dbReference type="Gene3D" id="3.30.1490.20">
    <property type="entry name" value="ATP-grasp fold, A domain"/>
    <property type="match status" value="1"/>
</dbReference>
<dbReference type="GO" id="GO:0005524">
    <property type="term" value="F:ATP binding"/>
    <property type="evidence" value="ECO:0007669"/>
    <property type="project" value="UniProtKB-KW"/>
</dbReference>
<dbReference type="Pfam" id="PF01326">
    <property type="entry name" value="PPDK_N"/>
    <property type="match status" value="1"/>
</dbReference>
<evidence type="ECO:0000256" key="12">
    <source>
        <dbReference type="ARBA" id="ARBA00022842"/>
    </source>
</evidence>
<gene>
    <name evidence="16" type="primary">ppsA</name>
    <name evidence="16" type="ORF">SAMEA4475696_00328</name>
</gene>
<proteinExistence type="inferred from homology"/>
<dbReference type="Gene3D" id="3.30.470.20">
    <property type="entry name" value="ATP-grasp fold, B domain"/>
    <property type="match status" value="1"/>
</dbReference>
<keyword evidence="9" id="KW-0547">Nucleotide-binding</keyword>
<evidence type="ECO:0000256" key="10">
    <source>
        <dbReference type="ARBA" id="ARBA00022777"/>
    </source>
</evidence>
<dbReference type="PANTHER" id="PTHR43030">
    <property type="entry name" value="PHOSPHOENOLPYRUVATE SYNTHASE"/>
    <property type="match status" value="1"/>
</dbReference>
<keyword evidence="11" id="KW-0067">ATP-binding</keyword>
<reference evidence="16 17" key="1">
    <citation type="submission" date="2017-06" db="EMBL/GenBank/DDBJ databases">
        <authorList>
            <consortium name="Pathogen Informatics"/>
        </authorList>
    </citation>
    <scope>NUCLEOTIDE SEQUENCE [LARGE SCALE GENOMIC DNA]</scope>
    <source>
        <strain evidence="16 17">NCTC13039</strain>
    </source>
</reference>
<comment type="function">
    <text evidence="2">Catalyzes the phosphorylation of pyruvate to phosphoenolpyruvate.</text>
</comment>
<evidence type="ECO:0000313" key="17">
    <source>
        <dbReference type="Proteomes" id="UP000242637"/>
    </source>
</evidence>
<protein>
    <recommendedName>
        <fullName evidence="6">Phosphoenolpyruvate synthase</fullName>
        <ecNumber evidence="5">2.7.9.2</ecNumber>
    </recommendedName>
    <alternativeName>
        <fullName evidence="13">Pyruvate, water dikinase</fullName>
    </alternativeName>
</protein>
<evidence type="ECO:0000256" key="3">
    <source>
        <dbReference type="ARBA" id="ARBA00004742"/>
    </source>
</evidence>
<keyword evidence="16" id="KW-0670">Pyruvate</keyword>
<evidence type="ECO:0000256" key="9">
    <source>
        <dbReference type="ARBA" id="ARBA00022741"/>
    </source>
</evidence>
<accession>A0A239V952</accession>
<comment type="cofactor">
    <cofactor evidence="1">
        <name>Mg(2+)</name>
        <dbReference type="ChEBI" id="CHEBI:18420"/>
    </cofactor>
</comment>
<evidence type="ECO:0000256" key="5">
    <source>
        <dbReference type="ARBA" id="ARBA00011996"/>
    </source>
</evidence>
<comment type="similarity">
    <text evidence="4">Belongs to the PEP-utilizing enzyme family.</text>
</comment>
<evidence type="ECO:0000313" key="16">
    <source>
        <dbReference type="EMBL" id="SNV17934.1"/>
    </source>
</evidence>
<dbReference type="AlphaFoldDB" id="A0A239V952"/>
<dbReference type="RefSeq" id="WP_051277549.1">
    <property type="nucleotide sequence ID" value="NZ_LT906453.1"/>
</dbReference>
<dbReference type="SUPFAM" id="SSF56059">
    <property type="entry name" value="Glutathione synthetase ATP-binding domain-like"/>
    <property type="match status" value="1"/>
</dbReference>
<dbReference type="GeneID" id="63458624"/>
<dbReference type="KEGG" id="dco:SAMEA4475696_0328"/>
<dbReference type="GO" id="GO:0046872">
    <property type="term" value="F:metal ion binding"/>
    <property type="evidence" value="ECO:0007669"/>
    <property type="project" value="UniProtKB-KW"/>
</dbReference>
<evidence type="ECO:0000256" key="2">
    <source>
        <dbReference type="ARBA" id="ARBA00002988"/>
    </source>
</evidence>
<sequence>MIIGFDNATLATAGGKAANLGELYRAGFPVPEGFVIAAATYRDVVRNLDVARLLTDGVPAVRQAVEAQSVPDGFREVVSTLLDAWGKQVAVAVRSSATAEDLPEASFAGQQETVLGVIGVDAVIDAVRRCWGSMWTERAVDYRQRSGFDHAEVALAVVVQRLVDAQTSGVMFTRNPVTGADEALIDASWGLGESVVSGAVTPDEFRVADGTILERRVGAKQTRIDRDGAATRTTDVSVADRERACLTEEQVLRLASLGRQVEEHFGMPMDVEWAFVDDKLWVLQARPITTAPAQGETFEAATVTALTRTVSGRRIGRLSRGFHQDLIEHYPGPYPLDVAAIVPVHRQLQAGMATIGIRSTPIEQLVNVAADGTVTVAHPDVRVGWGVLRLLRYQAPDPSDWPAVEEAFRGRLRAVLPADLTTTADTGLAEHLQAVLGIVDDIARVRFLDYVGPAQLTGVRLGWYLRLARRADLDAHDLLGDLDFTTAVIDRELRRLALLDP</sequence>
<evidence type="ECO:0000256" key="11">
    <source>
        <dbReference type="ARBA" id="ARBA00022840"/>
    </source>
</evidence>
<keyword evidence="17" id="KW-1185">Reference proteome</keyword>
<dbReference type="Proteomes" id="UP000242637">
    <property type="component" value="Chromosome 1"/>
</dbReference>
<keyword evidence="7 16" id="KW-0808">Transferase</keyword>
<dbReference type="GO" id="GO:0006094">
    <property type="term" value="P:gluconeogenesis"/>
    <property type="evidence" value="ECO:0007669"/>
    <property type="project" value="UniProtKB-UniPathway"/>
</dbReference>
<evidence type="ECO:0000256" key="14">
    <source>
        <dbReference type="ARBA" id="ARBA00047700"/>
    </source>
</evidence>
<comment type="pathway">
    <text evidence="3">Carbohydrate biosynthesis; gluconeogenesis.</text>
</comment>
<dbReference type="STRING" id="1121387.GCA_000429885_01387"/>
<dbReference type="InterPro" id="IPR013815">
    <property type="entry name" value="ATP_grasp_subdomain_1"/>
</dbReference>
<dbReference type="GO" id="GO:0008986">
    <property type="term" value="F:pyruvate, water dikinase activity"/>
    <property type="evidence" value="ECO:0007669"/>
    <property type="project" value="UniProtKB-EC"/>
</dbReference>
<keyword evidence="8" id="KW-0479">Metal-binding</keyword>